<dbReference type="Pfam" id="PF13549">
    <property type="entry name" value="ATP-grasp_5"/>
    <property type="match status" value="1"/>
</dbReference>
<evidence type="ECO:0000256" key="1">
    <source>
        <dbReference type="ARBA" id="ARBA00022532"/>
    </source>
</evidence>
<gene>
    <name evidence="6" type="ORF">NK718_15710</name>
</gene>
<dbReference type="InterPro" id="IPR016102">
    <property type="entry name" value="Succinyl-CoA_synth-like"/>
</dbReference>
<protein>
    <submittedName>
        <fullName evidence="6">Acetate--CoA ligase family protein</fullName>
    </submittedName>
</protein>
<keyword evidence="1" id="KW-0816">Tricarboxylic acid cycle</keyword>
<dbReference type="PANTHER" id="PTHR43334">
    <property type="entry name" value="ACETATE--COA LIGASE [ADP-FORMING]"/>
    <property type="match status" value="1"/>
</dbReference>
<proteinExistence type="predicted"/>
<dbReference type="Proteomes" id="UP001205890">
    <property type="component" value="Unassembled WGS sequence"/>
</dbReference>
<dbReference type="Gene3D" id="3.30.470.20">
    <property type="entry name" value="ATP-grasp fold, B domain"/>
    <property type="match status" value="1"/>
</dbReference>
<dbReference type="InterPro" id="IPR032875">
    <property type="entry name" value="Succ_CoA_lig_flav_dom"/>
</dbReference>
<dbReference type="EMBL" id="JANCLU010000016">
    <property type="protein sequence ID" value="MCP8939972.1"/>
    <property type="molecule type" value="Genomic_DNA"/>
</dbReference>
<dbReference type="SUPFAM" id="SSF52210">
    <property type="entry name" value="Succinyl-CoA synthetase domains"/>
    <property type="match status" value="2"/>
</dbReference>
<dbReference type="Gene3D" id="3.40.50.261">
    <property type="entry name" value="Succinyl-CoA synthetase domains"/>
    <property type="match status" value="2"/>
</dbReference>
<dbReference type="InterPro" id="IPR013815">
    <property type="entry name" value="ATP_grasp_subdomain_1"/>
</dbReference>
<dbReference type="SUPFAM" id="SSF56059">
    <property type="entry name" value="Glutathione synthetase ATP-binding domain-like"/>
    <property type="match status" value="1"/>
</dbReference>
<comment type="caution">
    <text evidence="6">The sequence shown here is derived from an EMBL/GenBank/DDBJ whole genome shotgun (WGS) entry which is preliminary data.</text>
</comment>
<evidence type="ECO:0000256" key="2">
    <source>
        <dbReference type="ARBA" id="ARBA00022598"/>
    </source>
</evidence>
<evidence type="ECO:0000256" key="3">
    <source>
        <dbReference type="ARBA" id="ARBA00022741"/>
    </source>
</evidence>
<accession>A0ABT1LEP5</accession>
<dbReference type="GO" id="GO:0016874">
    <property type="term" value="F:ligase activity"/>
    <property type="evidence" value="ECO:0007669"/>
    <property type="project" value="UniProtKB-KW"/>
</dbReference>
<dbReference type="SMART" id="SM00881">
    <property type="entry name" value="CoA_binding"/>
    <property type="match status" value="1"/>
</dbReference>
<evidence type="ECO:0000256" key="4">
    <source>
        <dbReference type="ARBA" id="ARBA00022840"/>
    </source>
</evidence>
<dbReference type="Gene3D" id="3.40.50.720">
    <property type="entry name" value="NAD(P)-binding Rossmann-like Domain"/>
    <property type="match status" value="1"/>
</dbReference>
<dbReference type="Pfam" id="PF13380">
    <property type="entry name" value="CoA_binding_2"/>
    <property type="match status" value="1"/>
</dbReference>
<name>A0ABT1LEP5_9HYPH</name>
<dbReference type="InterPro" id="IPR036291">
    <property type="entry name" value="NAD(P)-bd_dom_sf"/>
</dbReference>
<dbReference type="InterPro" id="IPR003781">
    <property type="entry name" value="CoA-bd"/>
</dbReference>
<sequence>MAERRYRADMEAIGKLFTAKAVAIVGATPDLTKLGSSAIVAMHNLGYTGEIYAVNPRYTEIMGHPCVPTIADLPDTVEAAMLNIPAEAAIVAAEECGKKGIRSIVMVPQGFGEAGEAGKLLDRKVAALAEQYGLAIVGPNTNGLANPRSGLAMAIAPIYQFPKSVRPGSVSVVSQSGGMVSTLLRKMAPRGIGISKTVTCGNELLLTVADYLSFMAEDPETKVIVIFLETIRNAQALREALAKCRAAGKPVVAIKVGKSESGQKAAFTHTGAIAGSYRNTVAFLEREGVIVAEDIETLAALADLLERYEWPLKFPLKPCVISISGGFAAMAADEMAVFGLDLPDPSPEAAAKLAALPNQSHPVNPYDIAARNAVIPDAIDIFHGDGFNVIVFGLVLLKEDIRKPVQQLMIDARRRGVDHLILHSPAIPAEEYEQFFENGISVYDDTRPLWAALAKLRAYHGPSCEPAEPGSVAAVALPAGSGLLNEADSKAVIGQVGFPVPRSVVVRDEAGLSGLGALARPLAMKGLSDTIAHKTEHGLVALNLRTDDEIAAAYGRIRAALAKADAGASDVLVEEMAPGGLEAIIGVTRDPVVGPVVVVGAGGILVELLDDAVVIKPPFTAAELESAIAGTKLGKLLSGYRGRACDGAALIAAAVRIGDLAVAEPRIESLDINPVFVLEKGLVAVDAKLTLSD</sequence>
<evidence type="ECO:0000313" key="6">
    <source>
        <dbReference type="EMBL" id="MCP8939972.1"/>
    </source>
</evidence>
<organism evidence="6 7">
    <name type="scientific">Alsobacter ponti</name>
    <dbReference type="NCBI Taxonomy" id="2962936"/>
    <lineage>
        <taxon>Bacteria</taxon>
        <taxon>Pseudomonadati</taxon>
        <taxon>Pseudomonadota</taxon>
        <taxon>Alphaproteobacteria</taxon>
        <taxon>Hyphomicrobiales</taxon>
        <taxon>Alsobacteraceae</taxon>
        <taxon>Alsobacter</taxon>
    </lineage>
</organism>
<keyword evidence="2 6" id="KW-0436">Ligase</keyword>
<dbReference type="PANTHER" id="PTHR43334:SF1">
    <property type="entry name" value="3-HYDROXYPROPIONATE--COA LIGASE [ADP-FORMING]"/>
    <property type="match status" value="1"/>
</dbReference>
<dbReference type="RefSeq" id="WP_254744179.1">
    <property type="nucleotide sequence ID" value="NZ_JANCLU010000016.1"/>
</dbReference>
<keyword evidence="7" id="KW-1185">Reference proteome</keyword>
<evidence type="ECO:0000313" key="7">
    <source>
        <dbReference type="Proteomes" id="UP001205890"/>
    </source>
</evidence>
<dbReference type="SUPFAM" id="SSF51735">
    <property type="entry name" value="NAD(P)-binding Rossmann-fold domains"/>
    <property type="match status" value="1"/>
</dbReference>
<reference evidence="6 7" key="1">
    <citation type="submission" date="2022-07" db="EMBL/GenBank/DDBJ databases">
        <authorList>
            <person name="Li W.-J."/>
            <person name="Deng Q.-Q."/>
        </authorList>
    </citation>
    <scope>NUCLEOTIDE SEQUENCE [LARGE SCALE GENOMIC DNA]</scope>
    <source>
        <strain evidence="6 7">SYSU M60028</strain>
    </source>
</reference>
<dbReference type="Pfam" id="PF13607">
    <property type="entry name" value="Succ_CoA_lig"/>
    <property type="match status" value="1"/>
</dbReference>
<evidence type="ECO:0000259" key="5">
    <source>
        <dbReference type="SMART" id="SM00881"/>
    </source>
</evidence>
<dbReference type="InterPro" id="IPR051538">
    <property type="entry name" value="Acyl-CoA_Synth/Transferase"/>
</dbReference>
<keyword evidence="3" id="KW-0547">Nucleotide-binding</keyword>
<feature type="domain" description="CoA-binding" evidence="5">
    <location>
        <begin position="16"/>
        <end position="111"/>
    </location>
</feature>
<dbReference type="Gene3D" id="3.30.1490.20">
    <property type="entry name" value="ATP-grasp fold, A domain"/>
    <property type="match status" value="1"/>
</dbReference>
<keyword evidence="4" id="KW-0067">ATP-binding</keyword>